<dbReference type="KEGG" id="aon:DEH84_03570"/>
<gene>
    <name evidence="3" type="ORF">DEH84_03570</name>
</gene>
<protein>
    <submittedName>
        <fullName evidence="3">DUF2062 domain-containing protein</fullName>
    </submittedName>
</protein>
<reference evidence="3 4" key="1">
    <citation type="submission" date="2018-05" db="EMBL/GenBank/DDBJ databases">
        <title>complete genome sequence of Aquabacterium olei NBRC 110486.</title>
        <authorList>
            <person name="Tang B."/>
            <person name="Chang J."/>
            <person name="Zhang L."/>
            <person name="Yang H."/>
        </authorList>
    </citation>
    <scope>NUCLEOTIDE SEQUENCE [LARGE SCALE GENOMIC DNA]</scope>
    <source>
        <strain evidence="3 4">NBRC 110486</strain>
    </source>
</reference>
<dbReference type="AlphaFoldDB" id="A0A2U8FNQ1"/>
<feature type="transmembrane region" description="Helical" evidence="1">
    <location>
        <begin position="147"/>
        <end position="171"/>
    </location>
</feature>
<evidence type="ECO:0000313" key="3">
    <source>
        <dbReference type="EMBL" id="AWI52600.1"/>
    </source>
</evidence>
<dbReference type="Pfam" id="PF09835">
    <property type="entry name" value="DUF2062"/>
    <property type="match status" value="1"/>
</dbReference>
<organism evidence="3 4">
    <name type="scientific">Aquabacterium olei</name>
    <dbReference type="NCBI Taxonomy" id="1296669"/>
    <lineage>
        <taxon>Bacteria</taxon>
        <taxon>Pseudomonadati</taxon>
        <taxon>Pseudomonadota</taxon>
        <taxon>Betaproteobacteria</taxon>
        <taxon>Burkholderiales</taxon>
        <taxon>Aquabacterium</taxon>
    </lineage>
</organism>
<dbReference type="PANTHER" id="PTHR40547">
    <property type="entry name" value="SLL0298 PROTEIN"/>
    <property type="match status" value="1"/>
</dbReference>
<keyword evidence="1" id="KW-1133">Transmembrane helix</keyword>
<feature type="transmembrane region" description="Helical" evidence="1">
    <location>
        <begin position="39"/>
        <end position="59"/>
    </location>
</feature>
<accession>A0A2U8FNQ1</accession>
<keyword evidence="4" id="KW-1185">Reference proteome</keyword>
<evidence type="ECO:0000256" key="1">
    <source>
        <dbReference type="SAM" id="Phobius"/>
    </source>
</evidence>
<dbReference type="EMBL" id="CP029210">
    <property type="protein sequence ID" value="AWI52600.1"/>
    <property type="molecule type" value="Genomic_DNA"/>
</dbReference>
<dbReference type="OrthoDB" id="5296274at2"/>
<proteinExistence type="predicted"/>
<sequence>MSLLTRYLPSPEALQGHRWLRWLGPTLQHPRLWHMSRRGLAMGMAVGMFFGLLIPVAQIPASAAAAVVLRANLPAAVGSTLVSNPVTFGPLYYGAWHLGKTMLGEEVASGEAPPAVAAARDGEPAAEPSASWWERTRVQLAGVGKPLLLGLLVMACGLGLLTYFLVSWGWWLRTRLRRHRRVKASLRAARTPDRVRTD</sequence>
<feature type="domain" description="DUF2062" evidence="2">
    <location>
        <begin position="20"/>
        <end position="178"/>
    </location>
</feature>
<keyword evidence="1" id="KW-0812">Transmembrane</keyword>
<dbReference type="InterPro" id="IPR018639">
    <property type="entry name" value="DUF2062"/>
</dbReference>
<dbReference type="PANTHER" id="PTHR40547:SF1">
    <property type="entry name" value="SLL0298 PROTEIN"/>
    <property type="match status" value="1"/>
</dbReference>
<dbReference type="RefSeq" id="WP_109034833.1">
    <property type="nucleotide sequence ID" value="NZ_CP029210.1"/>
</dbReference>
<evidence type="ECO:0000259" key="2">
    <source>
        <dbReference type="Pfam" id="PF09835"/>
    </source>
</evidence>
<dbReference type="Proteomes" id="UP000244892">
    <property type="component" value="Chromosome"/>
</dbReference>
<evidence type="ECO:0000313" key="4">
    <source>
        <dbReference type="Proteomes" id="UP000244892"/>
    </source>
</evidence>
<name>A0A2U8FNQ1_9BURK</name>
<keyword evidence="1" id="KW-0472">Membrane</keyword>